<dbReference type="PROSITE" id="PS00107">
    <property type="entry name" value="PROTEIN_KINASE_ATP"/>
    <property type="match status" value="1"/>
</dbReference>
<feature type="binding site" evidence="12">
    <location>
        <position position="124"/>
    </location>
    <ligand>
        <name>ATP</name>
        <dbReference type="ChEBI" id="CHEBI:30616"/>
    </ligand>
</feature>
<evidence type="ECO:0000256" key="7">
    <source>
        <dbReference type="ARBA" id="ARBA00038035"/>
    </source>
</evidence>
<evidence type="ECO:0000256" key="11">
    <source>
        <dbReference type="ARBA" id="ARBA00051693"/>
    </source>
</evidence>
<evidence type="ECO:0000256" key="12">
    <source>
        <dbReference type="PROSITE-ProRule" id="PRU10141"/>
    </source>
</evidence>
<dbReference type="PROSITE" id="PS50011">
    <property type="entry name" value="PROTEIN_KINASE_DOM"/>
    <property type="match status" value="1"/>
</dbReference>
<dbReference type="FunFam" id="1.10.510.10:FF:000350">
    <property type="entry name" value="Mitogen-activated protein kinase 2"/>
    <property type="match status" value="1"/>
</dbReference>
<dbReference type="GO" id="GO:0005524">
    <property type="term" value="F:ATP binding"/>
    <property type="evidence" value="ECO:0007669"/>
    <property type="project" value="UniProtKB-UniRule"/>
</dbReference>
<dbReference type="InterPro" id="IPR053235">
    <property type="entry name" value="Ser_Thr_kinase"/>
</dbReference>
<dbReference type="EMBL" id="NCVQ01000006">
    <property type="protein sequence ID" value="PWZ21731.1"/>
    <property type="molecule type" value="Genomic_DNA"/>
</dbReference>
<keyword evidence="2" id="KW-0597">Phosphoprotein</keyword>
<dbReference type="GO" id="GO:0004708">
    <property type="term" value="F:MAP kinase kinase activity"/>
    <property type="evidence" value="ECO:0007669"/>
    <property type="project" value="UniProtKB-EC"/>
</dbReference>
<evidence type="ECO:0000256" key="8">
    <source>
        <dbReference type="ARBA" id="ARBA00038999"/>
    </source>
</evidence>
<dbReference type="PANTHER" id="PTHR24361">
    <property type="entry name" value="MITOGEN-ACTIVATED KINASE KINASE KINASE"/>
    <property type="match status" value="1"/>
</dbReference>
<evidence type="ECO:0000256" key="6">
    <source>
        <dbReference type="ARBA" id="ARBA00022840"/>
    </source>
</evidence>
<dbReference type="Gene3D" id="1.10.510.10">
    <property type="entry name" value="Transferase(Phosphotransferase) domain 1"/>
    <property type="match status" value="1"/>
</dbReference>
<dbReference type="EC" id="2.7.12.2" evidence="8"/>
<comment type="catalytic activity">
    <reaction evidence="9">
        <text>L-seryl-[protein] + ATP = O-phospho-L-seryl-[protein] + ADP + H(+)</text>
        <dbReference type="Rhea" id="RHEA:17989"/>
        <dbReference type="Rhea" id="RHEA-COMP:9863"/>
        <dbReference type="Rhea" id="RHEA-COMP:11604"/>
        <dbReference type="ChEBI" id="CHEBI:15378"/>
        <dbReference type="ChEBI" id="CHEBI:29999"/>
        <dbReference type="ChEBI" id="CHEBI:30616"/>
        <dbReference type="ChEBI" id="CHEBI:83421"/>
        <dbReference type="ChEBI" id="CHEBI:456216"/>
        <dbReference type="EC" id="2.7.12.2"/>
    </reaction>
</comment>
<dbReference type="InterPro" id="IPR000719">
    <property type="entry name" value="Prot_kinase_dom"/>
</dbReference>
<protein>
    <recommendedName>
        <fullName evidence="8">mitogen-activated protein kinase kinase</fullName>
        <ecNumber evidence="8">2.7.12.2</ecNumber>
    </recommendedName>
</protein>
<evidence type="ECO:0000256" key="5">
    <source>
        <dbReference type="ARBA" id="ARBA00022777"/>
    </source>
</evidence>
<name>A0A3L6ENU6_MAIZE</name>
<keyword evidence="4 12" id="KW-0547">Nucleotide-binding</keyword>
<evidence type="ECO:0000256" key="1">
    <source>
        <dbReference type="ARBA" id="ARBA00022527"/>
    </source>
</evidence>
<evidence type="ECO:0000256" key="9">
    <source>
        <dbReference type="ARBA" id="ARBA00049014"/>
    </source>
</evidence>
<feature type="domain" description="Protein kinase" evidence="15">
    <location>
        <begin position="95"/>
        <end position="351"/>
    </location>
</feature>
<dbReference type="Pfam" id="PF00069">
    <property type="entry name" value="Pkinase"/>
    <property type="match status" value="1"/>
</dbReference>
<evidence type="ECO:0000313" key="17">
    <source>
        <dbReference type="Proteomes" id="UP000251960"/>
    </source>
</evidence>
<keyword evidence="5 16" id="KW-0418">Kinase</keyword>
<keyword evidence="3" id="KW-0808">Transferase</keyword>
<dbReference type="PANTHER" id="PTHR24361:SF829">
    <property type="entry name" value="PROTEIN KINASE DOMAIN-CONTAINING PROTEIN"/>
    <property type="match status" value="1"/>
</dbReference>
<dbReference type="InterPro" id="IPR011009">
    <property type="entry name" value="Kinase-like_dom_sf"/>
</dbReference>
<evidence type="ECO:0000256" key="13">
    <source>
        <dbReference type="RuleBase" id="RU000304"/>
    </source>
</evidence>
<dbReference type="SUPFAM" id="SSF56112">
    <property type="entry name" value="Protein kinase-like (PK-like)"/>
    <property type="match status" value="1"/>
</dbReference>
<dbReference type="FunFam" id="3.30.200.20:FF:000813">
    <property type="entry name" value="Mitogen-activated protein kinase kinase 9"/>
    <property type="match status" value="1"/>
</dbReference>
<dbReference type="SMART" id="SM00220">
    <property type="entry name" value="S_TKc"/>
    <property type="match status" value="1"/>
</dbReference>
<evidence type="ECO:0000256" key="3">
    <source>
        <dbReference type="ARBA" id="ARBA00022679"/>
    </source>
</evidence>
<proteinExistence type="inferred from homology"/>
<evidence type="ECO:0000256" key="14">
    <source>
        <dbReference type="SAM" id="MobiDB-lite"/>
    </source>
</evidence>
<sequence>MALAGDERLPPFHLSLNVPSRPAVQESSFRHANPPSSTKAIARNKRLPPFHLSLNVPSRPAAQEPSSRHANHPVAAPEPASTPLARSTQFRLADFDRLAVLGRGNGGTVYKVRHRETCALYALKVLHEDAGAEADILGRLASPFVVRCHAVLPASCSAGDVALLLELVDGGSLDAVSRRRGAFAEAALAEVAVQALSGLAYLHARCVVHLDVKPSNLLVTAAGEIKVADFGIARVLSRSGDHCTSYVGTAAYMSPERFDPEAHGGHYDPCAADVWSLGVTVLELFMGRYPLLPAGQQPNWAALMCAICFGEPPALPDGAASPELRSFISACLHKDYCRRASVAELLAHPFVAGRDVLASRCALQQLVAEA</sequence>
<organism evidence="16 17">
    <name type="scientific">Zea mays</name>
    <name type="common">Maize</name>
    <dbReference type="NCBI Taxonomy" id="4577"/>
    <lineage>
        <taxon>Eukaryota</taxon>
        <taxon>Viridiplantae</taxon>
        <taxon>Streptophyta</taxon>
        <taxon>Embryophyta</taxon>
        <taxon>Tracheophyta</taxon>
        <taxon>Spermatophyta</taxon>
        <taxon>Magnoliopsida</taxon>
        <taxon>Liliopsida</taxon>
        <taxon>Poales</taxon>
        <taxon>Poaceae</taxon>
        <taxon>PACMAD clade</taxon>
        <taxon>Panicoideae</taxon>
        <taxon>Andropogonodae</taxon>
        <taxon>Andropogoneae</taxon>
        <taxon>Tripsacinae</taxon>
        <taxon>Zea</taxon>
    </lineage>
</organism>
<reference evidence="16 17" key="1">
    <citation type="journal article" date="2018" name="Nat. Genet.">
        <title>Extensive intraspecific gene order and gene structural variations between Mo17 and other maize genomes.</title>
        <authorList>
            <person name="Sun S."/>
            <person name="Zhou Y."/>
            <person name="Chen J."/>
            <person name="Shi J."/>
            <person name="Zhao H."/>
            <person name="Zhao H."/>
            <person name="Song W."/>
            <person name="Zhang M."/>
            <person name="Cui Y."/>
            <person name="Dong X."/>
            <person name="Liu H."/>
            <person name="Ma X."/>
            <person name="Jiao Y."/>
            <person name="Wang B."/>
            <person name="Wei X."/>
            <person name="Stein J.C."/>
            <person name="Glaubitz J.C."/>
            <person name="Lu F."/>
            <person name="Yu G."/>
            <person name="Liang C."/>
            <person name="Fengler K."/>
            <person name="Li B."/>
            <person name="Rafalski A."/>
            <person name="Schnable P.S."/>
            <person name="Ware D.H."/>
            <person name="Buckler E.S."/>
            <person name="Lai J."/>
        </authorList>
    </citation>
    <scope>NUCLEOTIDE SEQUENCE [LARGE SCALE GENOMIC DNA]</scope>
    <source>
        <strain evidence="17">cv. Missouri 17</strain>
        <tissue evidence="16">Seedling</tissue>
    </source>
</reference>
<dbReference type="GO" id="GO:0051707">
    <property type="term" value="P:response to other organism"/>
    <property type="evidence" value="ECO:0007669"/>
    <property type="project" value="UniProtKB-ARBA"/>
</dbReference>
<dbReference type="InterPro" id="IPR008271">
    <property type="entry name" value="Ser/Thr_kinase_AS"/>
</dbReference>
<gene>
    <name evidence="16" type="primary">MKK7_2</name>
    <name evidence="16" type="ORF">Zm00014a_037207</name>
</gene>
<evidence type="ECO:0000259" key="15">
    <source>
        <dbReference type="PROSITE" id="PS50011"/>
    </source>
</evidence>
<dbReference type="Proteomes" id="UP000251960">
    <property type="component" value="Chromosome 5"/>
</dbReference>
<dbReference type="Gene3D" id="3.30.200.20">
    <property type="entry name" value="Phosphorylase Kinase, domain 1"/>
    <property type="match status" value="1"/>
</dbReference>
<dbReference type="GO" id="GO:0006950">
    <property type="term" value="P:response to stress"/>
    <property type="evidence" value="ECO:0007669"/>
    <property type="project" value="UniProtKB-ARBA"/>
</dbReference>
<feature type="compositionally biased region" description="Basic and acidic residues" evidence="14">
    <location>
        <begin position="1"/>
        <end position="10"/>
    </location>
</feature>
<comment type="similarity">
    <text evidence="7">Belongs to the protein kinase superfamily. STE Ser/Thr protein kinase family. MAP kinase kinase subfamily.</text>
</comment>
<evidence type="ECO:0000256" key="2">
    <source>
        <dbReference type="ARBA" id="ARBA00022553"/>
    </source>
</evidence>
<comment type="catalytic activity">
    <reaction evidence="10">
        <text>L-threonyl-[protein] + ATP = O-phospho-L-threonyl-[protein] + ADP + H(+)</text>
        <dbReference type="Rhea" id="RHEA:46608"/>
        <dbReference type="Rhea" id="RHEA-COMP:11060"/>
        <dbReference type="Rhea" id="RHEA-COMP:11605"/>
        <dbReference type="ChEBI" id="CHEBI:15378"/>
        <dbReference type="ChEBI" id="CHEBI:30013"/>
        <dbReference type="ChEBI" id="CHEBI:30616"/>
        <dbReference type="ChEBI" id="CHEBI:61977"/>
        <dbReference type="ChEBI" id="CHEBI:456216"/>
        <dbReference type="EC" id="2.7.12.2"/>
    </reaction>
</comment>
<comment type="caution">
    <text evidence="16">The sequence shown here is derived from an EMBL/GenBank/DDBJ whole genome shotgun (WGS) entry which is preliminary data.</text>
</comment>
<evidence type="ECO:0000256" key="4">
    <source>
        <dbReference type="ARBA" id="ARBA00022741"/>
    </source>
</evidence>
<dbReference type="InterPro" id="IPR017441">
    <property type="entry name" value="Protein_kinase_ATP_BS"/>
</dbReference>
<evidence type="ECO:0000256" key="10">
    <source>
        <dbReference type="ARBA" id="ARBA00049299"/>
    </source>
</evidence>
<dbReference type="PROSITE" id="PS00108">
    <property type="entry name" value="PROTEIN_KINASE_ST"/>
    <property type="match status" value="1"/>
</dbReference>
<dbReference type="AlphaFoldDB" id="A0A3L6ENU6"/>
<dbReference type="GO" id="GO:0004674">
    <property type="term" value="F:protein serine/threonine kinase activity"/>
    <property type="evidence" value="ECO:0007669"/>
    <property type="project" value="UniProtKB-KW"/>
</dbReference>
<feature type="region of interest" description="Disordered" evidence="14">
    <location>
        <begin position="1"/>
        <end position="84"/>
    </location>
</feature>
<keyword evidence="6 12" id="KW-0067">ATP-binding</keyword>
<dbReference type="CDD" id="cd06623">
    <property type="entry name" value="PKc_MAPKK_plant_like"/>
    <property type="match status" value="1"/>
</dbReference>
<accession>A0A3L6ENU6</accession>
<keyword evidence="1 13" id="KW-0723">Serine/threonine-protein kinase</keyword>
<evidence type="ECO:0000313" key="16">
    <source>
        <dbReference type="EMBL" id="PWZ21731.1"/>
    </source>
</evidence>
<comment type="catalytic activity">
    <reaction evidence="11">
        <text>L-tyrosyl-[protein] + ATP = O-phospho-L-tyrosyl-[protein] + ADP + H(+)</text>
        <dbReference type="Rhea" id="RHEA:10596"/>
        <dbReference type="Rhea" id="RHEA-COMP:10136"/>
        <dbReference type="Rhea" id="RHEA-COMP:20101"/>
        <dbReference type="ChEBI" id="CHEBI:15378"/>
        <dbReference type="ChEBI" id="CHEBI:30616"/>
        <dbReference type="ChEBI" id="CHEBI:46858"/>
        <dbReference type="ChEBI" id="CHEBI:61978"/>
        <dbReference type="ChEBI" id="CHEBI:456216"/>
        <dbReference type="EC" id="2.7.12.2"/>
    </reaction>
</comment>